<dbReference type="Pfam" id="PF02515">
    <property type="entry name" value="CoA_transf_3"/>
    <property type="match status" value="1"/>
</dbReference>
<organism evidence="2 3">
    <name type="scientific">Flexivirga oryzae</name>
    <dbReference type="NCBI Taxonomy" id="1794944"/>
    <lineage>
        <taxon>Bacteria</taxon>
        <taxon>Bacillati</taxon>
        <taxon>Actinomycetota</taxon>
        <taxon>Actinomycetes</taxon>
        <taxon>Micrococcales</taxon>
        <taxon>Dermacoccaceae</taxon>
        <taxon>Flexivirga</taxon>
    </lineage>
</organism>
<dbReference type="InterPro" id="IPR044855">
    <property type="entry name" value="CoA-Trfase_III_dom3_sf"/>
</dbReference>
<dbReference type="PANTHER" id="PTHR48228:SF5">
    <property type="entry name" value="ALPHA-METHYLACYL-COA RACEMASE"/>
    <property type="match status" value="1"/>
</dbReference>
<evidence type="ECO:0000313" key="3">
    <source>
        <dbReference type="Proteomes" id="UP000559182"/>
    </source>
</evidence>
<gene>
    <name evidence="2" type="ORF">FHU39_003615</name>
</gene>
<dbReference type="InterPro" id="IPR003673">
    <property type="entry name" value="CoA-Trfase_fam_III"/>
</dbReference>
<dbReference type="Gene3D" id="3.40.50.10540">
    <property type="entry name" value="Crotonobetainyl-coa:carnitine coa-transferase, domain 1"/>
    <property type="match status" value="1"/>
</dbReference>
<comment type="caution">
    <text evidence="2">The sequence shown here is derived from an EMBL/GenBank/DDBJ whole genome shotgun (WGS) entry which is preliminary data.</text>
</comment>
<dbReference type="SUPFAM" id="SSF89796">
    <property type="entry name" value="CoA-transferase family III (CaiB/BaiF)"/>
    <property type="match status" value="1"/>
</dbReference>
<sequence>MTIRPQGAAPAASANTVPDRHGPLSGLRVVEISSYVATPLCGMTLHQLGADVIRIEPLGGAPDRTRLPRSAQGASLYWNGLNQGKRALAVDMSRSQGRELVRDLICGTGSSVDDPGGAIALANSERYHDLTYDGLVERRPDLVYALLSGRRDGGSAVDYTVQASTGFPTLTGPKDSVVPSNGVIPAWDIAAGLYLATGILAGVHGRRETGRGRHLTIALEDVALSLAGALGYIAESQLSGVQRGPSGNDVFGTFGRDFITADGVRFMVVVLTDRHWHRLLDGMGLVDAMTAVEKAVGADFSEEAERYRCRQVIGALLGDWFERHSWSEAQVVLSTSRALHAPYRSFDDLAADGAALLRANPLFAELEQPGVGRYLAPGGPLRIDDRQVPPAPAPRVGEHSDEVLAGLGLDPDRLAALHRDGVIG</sequence>
<dbReference type="Proteomes" id="UP000559182">
    <property type="component" value="Unassembled WGS sequence"/>
</dbReference>
<dbReference type="PANTHER" id="PTHR48228">
    <property type="entry name" value="SUCCINYL-COA--D-CITRAMALATE COA-TRANSFERASE"/>
    <property type="match status" value="1"/>
</dbReference>
<proteinExistence type="predicted"/>
<dbReference type="InterPro" id="IPR023606">
    <property type="entry name" value="CoA-Trfase_III_dom_1_sf"/>
</dbReference>
<keyword evidence="3" id="KW-1185">Reference proteome</keyword>
<dbReference type="Gene3D" id="3.30.1540.10">
    <property type="entry name" value="formyl-coa transferase, domain 3"/>
    <property type="match status" value="1"/>
</dbReference>
<reference evidence="2 3" key="1">
    <citation type="submission" date="2020-08" db="EMBL/GenBank/DDBJ databases">
        <title>Sequencing the genomes of 1000 actinobacteria strains.</title>
        <authorList>
            <person name="Klenk H.-P."/>
        </authorList>
    </citation>
    <scope>NUCLEOTIDE SEQUENCE [LARGE SCALE GENOMIC DNA]</scope>
    <source>
        <strain evidence="2 3">DSM 105369</strain>
    </source>
</reference>
<protein>
    <submittedName>
        <fullName evidence="2">2-methylfumaryl-CoA isomerase</fullName>
        <ecNumber evidence="2">5.4.1.3</ecNumber>
    </submittedName>
</protein>
<dbReference type="EMBL" id="JACHVQ010000003">
    <property type="protein sequence ID" value="MBB2893584.1"/>
    <property type="molecule type" value="Genomic_DNA"/>
</dbReference>
<dbReference type="RefSeq" id="WP_183322057.1">
    <property type="nucleotide sequence ID" value="NZ_JACHVQ010000003.1"/>
</dbReference>
<feature type="region of interest" description="Disordered" evidence="1">
    <location>
        <begin position="1"/>
        <end position="20"/>
    </location>
</feature>
<accession>A0A839NC95</accession>
<keyword evidence="2" id="KW-0413">Isomerase</keyword>
<dbReference type="GO" id="GO:0016853">
    <property type="term" value="F:isomerase activity"/>
    <property type="evidence" value="ECO:0007669"/>
    <property type="project" value="UniProtKB-KW"/>
</dbReference>
<dbReference type="EC" id="5.4.1.3" evidence="2"/>
<dbReference type="AlphaFoldDB" id="A0A839NC95"/>
<dbReference type="InterPro" id="IPR050509">
    <property type="entry name" value="CoA-transferase_III"/>
</dbReference>
<evidence type="ECO:0000313" key="2">
    <source>
        <dbReference type="EMBL" id="MBB2893584.1"/>
    </source>
</evidence>
<name>A0A839NC95_9MICO</name>
<evidence type="ECO:0000256" key="1">
    <source>
        <dbReference type="SAM" id="MobiDB-lite"/>
    </source>
</evidence>